<evidence type="ECO:0000256" key="1">
    <source>
        <dbReference type="SAM" id="Phobius"/>
    </source>
</evidence>
<accession>A0A419RSC5</accession>
<protein>
    <submittedName>
        <fullName evidence="2">Uncharacterized protein</fullName>
    </submittedName>
</protein>
<dbReference type="EMBL" id="RAHX01000001">
    <property type="protein sequence ID" value="RJY08669.1"/>
    <property type="molecule type" value="Genomic_DNA"/>
</dbReference>
<feature type="transmembrane region" description="Helical" evidence="1">
    <location>
        <begin position="52"/>
        <end position="73"/>
    </location>
</feature>
<keyword evidence="1" id="KW-0472">Membrane</keyword>
<keyword evidence="1" id="KW-1133">Transmembrane helix</keyword>
<reference evidence="2 3" key="1">
    <citation type="journal article" date="2017" name="Int. J. Syst. Evol. Microbiol.">
        <title>Erythrobacter aquimixticola sp. nov., isolated from the junction between the ocean and a freshwater spring.</title>
        <authorList>
            <person name="Park S."/>
            <person name="Jung Y.T."/>
            <person name="Choi S.J."/>
            <person name="Yoon J.H."/>
        </authorList>
    </citation>
    <scope>NUCLEOTIDE SEQUENCE [LARGE SCALE GENOMIC DNA]</scope>
    <source>
        <strain evidence="2 3">JSSK-14</strain>
    </source>
</reference>
<gene>
    <name evidence="2" type="ORF">D6201_04215</name>
</gene>
<dbReference type="AlphaFoldDB" id="A0A419RSC5"/>
<name>A0A419RSC5_9SPHN</name>
<organism evidence="2 3">
    <name type="scientific">Aurantiacibacter aquimixticola</name>
    <dbReference type="NCBI Taxonomy" id="1958945"/>
    <lineage>
        <taxon>Bacteria</taxon>
        <taxon>Pseudomonadati</taxon>
        <taxon>Pseudomonadota</taxon>
        <taxon>Alphaproteobacteria</taxon>
        <taxon>Sphingomonadales</taxon>
        <taxon>Erythrobacteraceae</taxon>
        <taxon>Aurantiacibacter</taxon>
    </lineage>
</organism>
<keyword evidence="1" id="KW-0812">Transmembrane</keyword>
<sequence>MPYVQNKTTDVGELISGTFRVLVDAKREVAIYLTAFLLAALIAQLSDPLSGIVGIASAMGYFVAQYLLTNAYCDKTGC</sequence>
<keyword evidence="3" id="KW-1185">Reference proteome</keyword>
<dbReference type="RefSeq" id="WP_120047682.1">
    <property type="nucleotide sequence ID" value="NZ_RAHX01000001.1"/>
</dbReference>
<comment type="caution">
    <text evidence="2">The sequence shown here is derived from an EMBL/GenBank/DDBJ whole genome shotgun (WGS) entry which is preliminary data.</text>
</comment>
<proteinExistence type="predicted"/>
<dbReference type="Proteomes" id="UP000285232">
    <property type="component" value="Unassembled WGS sequence"/>
</dbReference>
<dbReference type="OrthoDB" id="7427213at2"/>
<evidence type="ECO:0000313" key="2">
    <source>
        <dbReference type="EMBL" id="RJY08669.1"/>
    </source>
</evidence>
<evidence type="ECO:0000313" key="3">
    <source>
        <dbReference type="Proteomes" id="UP000285232"/>
    </source>
</evidence>
<feature type="transmembrane region" description="Helical" evidence="1">
    <location>
        <begin position="29"/>
        <end position="46"/>
    </location>
</feature>